<evidence type="ECO:0000259" key="2">
    <source>
        <dbReference type="Pfam" id="PF10091"/>
    </source>
</evidence>
<evidence type="ECO:0000259" key="3">
    <source>
        <dbReference type="Pfam" id="PF13205"/>
    </source>
</evidence>
<keyword evidence="5" id="KW-1185">Reference proteome</keyword>
<dbReference type="Pfam" id="PF10091">
    <property type="entry name" value="Glycoamylase"/>
    <property type="match status" value="1"/>
</dbReference>
<evidence type="ECO:0000313" key="4">
    <source>
        <dbReference type="EMBL" id="MBE9665711.1"/>
    </source>
</evidence>
<organism evidence="4 5">
    <name type="scientific">Mucilaginibacter boryungensis</name>
    <dbReference type="NCBI Taxonomy" id="768480"/>
    <lineage>
        <taxon>Bacteria</taxon>
        <taxon>Pseudomonadati</taxon>
        <taxon>Bacteroidota</taxon>
        <taxon>Sphingobacteriia</taxon>
        <taxon>Sphingobacteriales</taxon>
        <taxon>Sphingobacteriaceae</taxon>
        <taxon>Mucilaginibacter</taxon>
    </lineage>
</organism>
<evidence type="ECO:0000313" key="5">
    <source>
        <dbReference type="Proteomes" id="UP000632774"/>
    </source>
</evidence>
<keyword evidence="1" id="KW-0732">Signal</keyword>
<dbReference type="RefSeq" id="WP_194105102.1">
    <property type="nucleotide sequence ID" value="NZ_JADFFM010000001.1"/>
</dbReference>
<protein>
    <submittedName>
        <fullName evidence="4">Ig-like domain-containing protein</fullName>
    </submittedName>
</protein>
<gene>
    <name evidence="4" type="ORF">IRJ18_05010</name>
</gene>
<dbReference type="Pfam" id="PF13205">
    <property type="entry name" value="Big_5"/>
    <property type="match status" value="1"/>
</dbReference>
<dbReference type="Gene3D" id="1.50.10.140">
    <property type="match status" value="1"/>
</dbReference>
<sequence length="557" mass="60806">MYITSIKRSAFFYLVAFVLLLFTGCKKNSAPADNSPLDASLSFTVNGQYNGTFIYNGLGTNPTVTITFSEAIDAATITAGVTLTNSGSPVALTTQLQNGNKTLVVTPQQALVSLTTYTLNVSNSIKTASGGRLVNPVAIQLSTALDDTDKFPRITDEELLTLVQKQTFKYFYDMGHPVSGLALERNTSGNTVTTGGSGFGIMALVTAVNRNFITRADGLARMQKIIAFLKTADRFHGAYPHWMDGATGKVIPFSTKDNGGDLVETSYLMAGLLTARQYFTGADAGETTLRNDINTLYNAVEWSWYRKDNSDVLYWHWSPNYAWDMSVPIRGWNECLITYVLAGASTTYPIPKSVYDAGWAQNGAMKNGNTYYGAQLPLGPANGGPLFLEHYSFLGINPKGLADAYANYETQTKAHTLINYNYCKANPKAYMGYGENCWGLTASDISGGYTASSPTNDVGVIAPTAAISSMPYTPTEAMQALKFFYYKIGNKTWGAYGFYDAFSLQQQWFATSTLAIDQGPIIVMIENYRTSLIWNLFMSCPEVKAGMKNFGFTSPNL</sequence>
<dbReference type="Gene3D" id="2.60.40.1220">
    <property type="match status" value="1"/>
</dbReference>
<feature type="domain" description="SbsA Ig-like" evidence="3">
    <location>
        <begin position="59"/>
        <end position="139"/>
    </location>
</feature>
<dbReference type="InterPro" id="IPR019282">
    <property type="entry name" value="Glycoamylase-like_cons_dom"/>
</dbReference>
<dbReference type="PROSITE" id="PS51257">
    <property type="entry name" value="PROKAR_LIPOPROTEIN"/>
    <property type="match status" value="1"/>
</dbReference>
<accession>A0ABR9XER1</accession>
<name>A0ABR9XER1_9SPHI</name>
<evidence type="ECO:0000256" key="1">
    <source>
        <dbReference type="ARBA" id="ARBA00022729"/>
    </source>
</evidence>
<dbReference type="InterPro" id="IPR014755">
    <property type="entry name" value="Cu-Rt/internalin_Ig-like"/>
</dbReference>
<proteinExistence type="predicted"/>
<reference evidence="4 5" key="1">
    <citation type="submission" date="2020-10" db="EMBL/GenBank/DDBJ databases">
        <title>Mucilaginibacter mali sp. nov., isolated from rhizosphere soil of apple orchard.</title>
        <authorList>
            <person name="Lee J.-S."/>
            <person name="Kim H.S."/>
            <person name="Kim J.-S."/>
        </authorList>
    </citation>
    <scope>NUCLEOTIDE SEQUENCE [LARGE SCALE GENOMIC DNA]</scope>
    <source>
        <strain evidence="4 5">KCTC 23157</strain>
    </source>
</reference>
<dbReference type="EMBL" id="JADFFM010000001">
    <property type="protein sequence ID" value="MBE9665711.1"/>
    <property type="molecule type" value="Genomic_DNA"/>
</dbReference>
<dbReference type="Proteomes" id="UP000632774">
    <property type="component" value="Unassembled WGS sequence"/>
</dbReference>
<dbReference type="InterPro" id="IPR032812">
    <property type="entry name" value="SbsA_Ig"/>
</dbReference>
<feature type="domain" description="Glycoamylase-like" evidence="2">
    <location>
        <begin position="328"/>
        <end position="541"/>
    </location>
</feature>
<comment type="caution">
    <text evidence="4">The sequence shown here is derived from an EMBL/GenBank/DDBJ whole genome shotgun (WGS) entry which is preliminary data.</text>
</comment>